<sequence>MVTRSQSSIVKLVNRLSLHTSTIYSIPKSPFLTLKDPHWCNAMYDEYNTLVKNSTWILVPRLSGVNLVHSMWLFKHKFHAYGILSRYKARLHTLSCYSAEAEYQGVANIVAETAWLRNMLFELHSPLLTATISTVITLEFYMYPPVISMPISSPRDCPRPCLKNFDPV</sequence>
<keyword evidence="2" id="KW-1185">Reference proteome</keyword>
<protein>
    <submittedName>
        <fullName evidence="1">Ribonuclease H-like domain-containing protein</fullName>
    </submittedName>
</protein>
<organism evidence="1 2">
    <name type="scientific">Tanacetum coccineum</name>
    <dbReference type="NCBI Taxonomy" id="301880"/>
    <lineage>
        <taxon>Eukaryota</taxon>
        <taxon>Viridiplantae</taxon>
        <taxon>Streptophyta</taxon>
        <taxon>Embryophyta</taxon>
        <taxon>Tracheophyta</taxon>
        <taxon>Spermatophyta</taxon>
        <taxon>Magnoliopsida</taxon>
        <taxon>eudicotyledons</taxon>
        <taxon>Gunneridae</taxon>
        <taxon>Pentapetalae</taxon>
        <taxon>asterids</taxon>
        <taxon>campanulids</taxon>
        <taxon>Asterales</taxon>
        <taxon>Asteraceae</taxon>
        <taxon>Asteroideae</taxon>
        <taxon>Anthemideae</taxon>
        <taxon>Anthemidinae</taxon>
        <taxon>Tanacetum</taxon>
    </lineage>
</organism>
<proteinExistence type="predicted"/>
<name>A0ABQ5CP56_9ASTR</name>
<gene>
    <name evidence="1" type="ORF">Tco_0908008</name>
</gene>
<dbReference type="Proteomes" id="UP001151760">
    <property type="component" value="Unassembled WGS sequence"/>
</dbReference>
<accession>A0ABQ5CP56</accession>
<dbReference type="EMBL" id="BQNB010014403">
    <property type="protein sequence ID" value="GJT27733.1"/>
    <property type="molecule type" value="Genomic_DNA"/>
</dbReference>
<evidence type="ECO:0000313" key="1">
    <source>
        <dbReference type="EMBL" id="GJT27733.1"/>
    </source>
</evidence>
<reference evidence="1" key="1">
    <citation type="journal article" date="2022" name="Int. J. Mol. Sci.">
        <title>Draft Genome of Tanacetum Coccineum: Genomic Comparison of Closely Related Tanacetum-Family Plants.</title>
        <authorList>
            <person name="Yamashiro T."/>
            <person name="Shiraishi A."/>
            <person name="Nakayama K."/>
            <person name="Satake H."/>
        </authorList>
    </citation>
    <scope>NUCLEOTIDE SEQUENCE</scope>
</reference>
<comment type="caution">
    <text evidence="1">The sequence shown here is derived from an EMBL/GenBank/DDBJ whole genome shotgun (WGS) entry which is preliminary data.</text>
</comment>
<reference evidence="1" key="2">
    <citation type="submission" date="2022-01" db="EMBL/GenBank/DDBJ databases">
        <authorList>
            <person name="Yamashiro T."/>
            <person name="Shiraishi A."/>
            <person name="Satake H."/>
            <person name="Nakayama K."/>
        </authorList>
    </citation>
    <scope>NUCLEOTIDE SEQUENCE</scope>
</reference>
<evidence type="ECO:0000313" key="2">
    <source>
        <dbReference type="Proteomes" id="UP001151760"/>
    </source>
</evidence>